<dbReference type="AlphaFoldDB" id="A0A5J4WDR0"/>
<organism evidence="1 2">
    <name type="scientific">Streblomastix strix</name>
    <dbReference type="NCBI Taxonomy" id="222440"/>
    <lineage>
        <taxon>Eukaryota</taxon>
        <taxon>Metamonada</taxon>
        <taxon>Preaxostyla</taxon>
        <taxon>Oxymonadida</taxon>
        <taxon>Streblomastigidae</taxon>
        <taxon>Streblomastix</taxon>
    </lineage>
</organism>
<protein>
    <submittedName>
        <fullName evidence="1">Uncharacterized protein</fullName>
    </submittedName>
</protein>
<dbReference type="Proteomes" id="UP000324800">
    <property type="component" value="Unassembled WGS sequence"/>
</dbReference>
<evidence type="ECO:0000313" key="2">
    <source>
        <dbReference type="Proteomes" id="UP000324800"/>
    </source>
</evidence>
<dbReference type="EMBL" id="SNRW01002427">
    <property type="protein sequence ID" value="KAA6392803.1"/>
    <property type="molecule type" value="Genomic_DNA"/>
</dbReference>
<name>A0A5J4WDR0_9EUKA</name>
<gene>
    <name evidence="1" type="ORF">EZS28_011668</name>
</gene>
<proteinExistence type="predicted"/>
<evidence type="ECO:0000313" key="1">
    <source>
        <dbReference type="EMBL" id="KAA6392803.1"/>
    </source>
</evidence>
<reference evidence="1 2" key="1">
    <citation type="submission" date="2019-03" db="EMBL/GenBank/DDBJ databases">
        <title>Single cell metagenomics reveals metabolic interactions within the superorganism composed of flagellate Streblomastix strix and complex community of Bacteroidetes bacteria on its surface.</title>
        <authorList>
            <person name="Treitli S.C."/>
            <person name="Kolisko M."/>
            <person name="Husnik F."/>
            <person name="Keeling P."/>
            <person name="Hampl V."/>
        </authorList>
    </citation>
    <scope>NUCLEOTIDE SEQUENCE [LARGE SCALE GENOMIC DNA]</scope>
    <source>
        <strain evidence="1">ST1C</strain>
    </source>
</reference>
<sequence>MQDAQPIYMNIFEKLKAYLSFYPATLSLKEGETLTFQTSHLIYQLLHYLLKMECNNIYKDQEEEILHQKNNFIYLMYIYGWFRSEPTMGAQICKF</sequence>
<accession>A0A5J4WDR0</accession>
<comment type="caution">
    <text evidence="1">The sequence shown here is derived from an EMBL/GenBank/DDBJ whole genome shotgun (WGS) entry which is preliminary data.</text>
</comment>